<keyword evidence="3" id="KW-1003">Cell membrane</keyword>
<accession>A0A644YCP5</accession>
<evidence type="ECO:0000313" key="10">
    <source>
        <dbReference type="EMBL" id="MPM25661.1"/>
    </source>
</evidence>
<reference evidence="10" key="1">
    <citation type="submission" date="2019-08" db="EMBL/GenBank/DDBJ databases">
        <authorList>
            <person name="Kucharzyk K."/>
            <person name="Murdoch R.W."/>
            <person name="Higgins S."/>
            <person name="Loffler F."/>
        </authorList>
    </citation>
    <scope>NUCLEOTIDE SEQUENCE</scope>
</reference>
<organism evidence="10">
    <name type="scientific">bioreactor metagenome</name>
    <dbReference type="NCBI Taxonomy" id="1076179"/>
    <lineage>
        <taxon>unclassified sequences</taxon>
        <taxon>metagenomes</taxon>
        <taxon>ecological metagenomes</taxon>
    </lineage>
</organism>
<dbReference type="GO" id="GO:0009425">
    <property type="term" value="C:bacterial-type flagellum basal body"/>
    <property type="evidence" value="ECO:0007669"/>
    <property type="project" value="UniProtKB-SubCell"/>
</dbReference>
<dbReference type="InterPro" id="IPR022781">
    <property type="entry name" value="Flagellar_biosynth_FliO"/>
</dbReference>
<evidence type="ECO:0000256" key="7">
    <source>
        <dbReference type="ARBA" id="ARBA00023143"/>
    </source>
</evidence>
<comment type="subcellular location">
    <subcellularLocation>
        <location evidence="1">Bacterial flagellum basal body</location>
    </subcellularLocation>
    <subcellularLocation>
        <location evidence="2">Cell membrane</location>
    </subcellularLocation>
</comment>
<dbReference type="GO" id="GO:0044781">
    <property type="term" value="P:bacterial-type flagellum organization"/>
    <property type="evidence" value="ECO:0007669"/>
    <property type="project" value="InterPro"/>
</dbReference>
<evidence type="ECO:0000256" key="6">
    <source>
        <dbReference type="ARBA" id="ARBA00023136"/>
    </source>
</evidence>
<dbReference type="EMBL" id="VSSQ01004549">
    <property type="protein sequence ID" value="MPM25661.1"/>
    <property type="molecule type" value="Genomic_DNA"/>
</dbReference>
<gene>
    <name evidence="10" type="ORF">SDC9_72159</name>
</gene>
<keyword evidence="6 9" id="KW-0472">Membrane</keyword>
<comment type="similarity">
    <text evidence="8">Belongs to the FliO/MopB family.</text>
</comment>
<proteinExistence type="inferred from homology"/>
<dbReference type="AlphaFoldDB" id="A0A644YCP5"/>
<evidence type="ECO:0000256" key="1">
    <source>
        <dbReference type="ARBA" id="ARBA00004117"/>
    </source>
</evidence>
<keyword evidence="5 9" id="KW-1133">Transmembrane helix</keyword>
<feature type="transmembrane region" description="Helical" evidence="9">
    <location>
        <begin position="6"/>
        <end position="24"/>
    </location>
</feature>
<evidence type="ECO:0008006" key="11">
    <source>
        <dbReference type="Google" id="ProtNLM"/>
    </source>
</evidence>
<keyword evidence="4 9" id="KW-0812">Transmembrane</keyword>
<dbReference type="Pfam" id="PF04347">
    <property type="entry name" value="FliO"/>
    <property type="match status" value="1"/>
</dbReference>
<evidence type="ECO:0000256" key="5">
    <source>
        <dbReference type="ARBA" id="ARBA00022989"/>
    </source>
</evidence>
<evidence type="ECO:0000256" key="9">
    <source>
        <dbReference type="SAM" id="Phobius"/>
    </source>
</evidence>
<dbReference type="InterPro" id="IPR052205">
    <property type="entry name" value="FliO/MopB"/>
</dbReference>
<evidence type="ECO:0000256" key="4">
    <source>
        <dbReference type="ARBA" id="ARBA00022692"/>
    </source>
</evidence>
<protein>
    <recommendedName>
        <fullName evidence="11">Flagellar protein</fullName>
    </recommendedName>
</protein>
<dbReference type="GO" id="GO:0005886">
    <property type="term" value="C:plasma membrane"/>
    <property type="evidence" value="ECO:0007669"/>
    <property type="project" value="UniProtKB-SubCell"/>
</dbReference>
<sequence>MSFWNYVWAMVVICGVIFAAYYVTRAVAKTGGTLRKNANLKMVGSLPLARDKSVALVEIGEYIFVLGVSAQRVERLDKLPKSELSLAAENPVPMTQFAESFKEELNERWKKLRKKPDE</sequence>
<dbReference type="PANTHER" id="PTHR38766:SF1">
    <property type="entry name" value="FLAGELLAR PROTEIN FLIO"/>
    <property type="match status" value="1"/>
</dbReference>
<evidence type="ECO:0000256" key="3">
    <source>
        <dbReference type="ARBA" id="ARBA00022475"/>
    </source>
</evidence>
<name>A0A644YCP5_9ZZZZ</name>
<comment type="caution">
    <text evidence="10">The sequence shown here is derived from an EMBL/GenBank/DDBJ whole genome shotgun (WGS) entry which is preliminary data.</text>
</comment>
<keyword evidence="7" id="KW-0975">Bacterial flagellum</keyword>
<evidence type="ECO:0000256" key="8">
    <source>
        <dbReference type="ARBA" id="ARBA00037937"/>
    </source>
</evidence>
<evidence type="ECO:0000256" key="2">
    <source>
        <dbReference type="ARBA" id="ARBA00004236"/>
    </source>
</evidence>
<dbReference type="PANTHER" id="PTHR38766">
    <property type="entry name" value="FLAGELLAR PROTEIN FLIO"/>
    <property type="match status" value="1"/>
</dbReference>